<dbReference type="EMBL" id="CP003017">
    <property type="protein sequence ID" value="AEN89204.1"/>
    <property type="molecule type" value="Genomic_DNA"/>
</dbReference>
<dbReference type="AlphaFoldDB" id="A0A8D3X177"/>
<accession>A0A8D3X177</accession>
<sequence length="75" mass="8651">MNRLKIPADKMCAECNGWGIDWNEDFDRKLDQIQDTQGLSLYDAINQAKQSQLYQEDYWACEECNGTGIKNKSLS</sequence>
<evidence type="ECO:0000313" key="1">
    <source>
        <dbReference type="EMBL" id="AEN89204.1"/>
    </source>
</evidence>
<gene>
    <name evidence="1" type="ORF">BMWSH_2322</name>
</gene>
<name>A0A8D3X177_PRIMW</name>
<proteinExistence type="predicted"/>
<reference evidence="1 2" key="1">
    <citation type="journal article" date="2011" name="J. Bacteriol.">
        <title>Complete genome sequence of the industrial strain Bacillus megaterium WSH-002.</title>
        <authorList>
            <person name="Liu L."/>
            <person name="Li Y."/>
            <person name="Zhang J."/>
            <person name="Zou W."/>
            <person name="Zhou Z."/>
            <person name="Liu J."/>
            <person name="Li X."/>
            <person name="Wang L."/>
            <person name="Chen J."/>
        </authorList>
    </citation>
    <scope>NUCLEOTIDE SEQUENCE [LARGE SCALE GENOMIC DNA]</scope>
    <source>
        <strain evidence="1 2">WSH-002</strain>
    </source>
</reference>
<dbReference type="Proteomes" id="UP000001283">
    <property type="component" value="Chromosome"/>
</dbReference>
<dbReference type="KEGG" id="bmh:BMWSH_2322"/>
<evidence type="ECO:0000313" key="2">
    <source>
        <dbReference type="Proteomes" id="UP000001283"/>
    </source>
</evidence>
<protein>
    <submittedName>
        <fullName evidence="1">Uncharacterized protein</fullName>
    </submittedName>
</protein>
<dbReference type="RefSeq" id="WP_014459578.1">
    <property type="nucleotide sequence ID" value="NC_017138.1"/>
</dbReference>
<organism evidence="1 2">
    <name type="scientific">Priestia megaterium (strain WSH-002)</name>
    <name type="common">Bacillus megaterium</name>
    <dbReference type="NCBI Taxonomy" id="1006007"/>
    <lineage>
        <taxon>Bacteria</taxon>
        <taxon>Bacillati</taxon>
        <taxon>Bacillota</taxon>
        <taxon>Bacilli</taxon>
        <taxon>Bacillales</taxon>
        <taxon>Bacillaceae</taxon>
        <taxon>Priestia</taxon>
    </lineage>
</organism>